<protein>
    <submittedName>
        <fullName evidence="3">Phosphoribosyltransferase</fullName>
    </submittedName>
</protein>
<dbReference type="GO" id="GO:0004588">
    <property type="term" value="F:orotate phosphoribosyltransferase activity"/>
    <property type="evidence" value="ECO:0007669"/>
    <property type="project" value="TreeGrafter"/>
</dbReference>
<evidence type="ECO:0000256" key="1">
    <source>
        <dbReference type="ARBA" id="ARBA00004725"/>
    </source>
</evidence>
<keyword evidence="2" id="KW-0665">Pyrimidine biosynthesis</keyword>
<dbReference type="SUPFAM" id="SSF53271">
    <property type="entry name" value="PRTase-like"/>
    <property type="match status" value="1"/>
</dbReference>
<dbReference type="OrthoDB" id="9802134at2"/>
<comment type="caution">
    <text evidence="3">The sequence shown here is derived from an EMBL/GenBank/DDBJ whole genome shotgun (WGS) entry which is preliminary data.</text>
</comment>
<dbReference type="GO" id="GO:0004590">
    <property type="term" value="F:orotidine-5'-phosphate decarboxylase activity"/>
    <property type="evidence" value="ECO:0007669"/>
    <property type="project" value="TreeGrafter"/>
</dbReference>
<reference evidence="3 4" key="1">
    <citation type="journal article" date="2012" name="ISME J.">
        <title>Nitrification expanded: discovery, physiology and genomics of a nitrite-oxidizing bacterium from the phylum Chloroflexi.</title>
        <authorList>
            <person name="Sorokin D.Y."/>
            <person name="Lucker S."/>
            <person name="Vejmelkova D."/>
            <person name="Kostrikina N.A."/>
            <person name="Kleerebezem R."/>
            <person name="Rijpstra W.I."/>
            <person name="Damste J.S."/>
            <person name="Le Paslier D."/>
            <person name="Muyzer G."/>
            <person name="Wagner M."/>
            <person name="van Loosdrecht M.C."/>
            <person name="Daims H."/>
        </authorList>
    </citation>
    <scope>NUCLEOTIDE SEQUENCE [LARGE SCALE GENOMIC DNA]</scope>
    <source>
        <strain evidence="4">none</strain>
    </source>
</reference>
<name>I4EJU0_9BACT</name>
<dbReference type="CDD" id="cd06223">
    <property type="entry name" value="PRTases_typeI"/>
    <property type="match status" value="1"/>
</dbReference>
<keyword evidence="3" id="KW-0808">Transferase</keyword>
<proteinExistence type="predicted"/>
<dbReference type="GO" id="GO:0006222">
    <property type="term" value="P:UMP biosynthetic process"/>
    <property type="evidence" value="ECO:0007669"/>
    <property type="project" value="TreeGrafter"/>
</dbReference>
<dbReference type="EMBL" id="CAGS01000362">
    <property type="protein sequence ID" value="CCF84952.1"/>
    <property type="molecule type" value="Genomic_DNA"/>
</dbReference>
<comment type="pathway">
    <text evidence="1">Pyrimidine metabolism; UMP biosynthesis via de novo pathway.</text>
</comment>
<dbReference type="AlphaFoldDB" id="I4EJU0"/>
<dbReference type="InterPro" id="IPR000836">
    <property type="entry name" value="PRTase_dom"/>
</dbReference>
<sequence length="214" mass="23260">MLFGAESNLDLAQALFDLGGVQFGEFDLGPTAGRSPIYINPRVLISEPSVLGQIARLIDQDINADQARRKPRLAKFRAVAGVPMGGLHLATAYSLTSGTPLIYIRSNAEEPAIEGRVIPGQTALIMDDLMTGGSSILSTAQTLEKAGLVVRDAIVLIDREQGGVERLREHGYRVMPILGLKTMLTFYHESGLIDSERFREAMEYLSSNGSRGRD</sequence>
<dbReference type="InterPro" id="IPR029057">
    <property type="entry name" value="PRTase-like"/>
</dbReference>
<evidence type="ECO:0000313" key="4">
    <source>
        <dbReference type="Proteomes" id="UP000004221"/>
    </source>
</evidence>
<dbReference type="PANTHER" id="PTHR19278">
    <property type="entry name" value="OROTATE PHOSPHORIBOSYLTRANSFERASE"/>
    <property type="match status" value="1"/>
</dbReference>
<keyword evidence="3" id="KW-0328">Glycosyltransferase</keyword>
<keyword evidence="4" id="KW-1185">Reference proteome</keyword>
<organism evidence="3 4">
    <name type="scientific">Nitrolancea hollandica Lb</name>
    <dbReference type="NCBI Taxonomy" id="1129897"/>
    <lineage>
        <taxon>Bacteria</taxon>
        <taxon>Pseudomonadati</taxon>
        <taxon>Thermomicrobiota</taxon>
        <taxon>Thermomicrobia</taxon>
        <taxon>Sphaerobacterales</taxon>
        <taxon>Sphaerobacterineae</taxon>
        <taxon>Sphaerobacteraceae</taxon>
        <taxon>Nitrolancea</taxon>
    </lineage>
</organism>
<accession>I4EJU0</accession>
<dbReference type="RefSeq" id="WP_008479512.1">
    <property type="nucleotide sequence ID" value="NZ_CAGS01000362.1"/>
</dbReference>
<dbReference type="Proteomes" id="UP000004221">
    <property type="component" value="Unassembled WGS sequence"/>
</dbReference>
<dbReference type="GO" id="GO:0019856">
    <property type="term" value="P:pyrimidine nucleobase biosynthetic process"/>
    <property type="evidence" value="ECO:0007669"/>
    <property type="project" value="TreeGrafter"/>
</dbReference>
<gene>
    <name evidence="3" type="ORF">NITHO_4240005</name>
</gene>
<dbReference type="PANTHER" id="PTHR19278:SF9">
    <property type="entry name" value="URIDINE 5'-MONOPHOSPHATE SYNTHASE"/>
    <property type="match status" value="1"/>
</dbReference>
<evidence type="ECO:0000256" key="2">
    <source>
        <dbReference type="ARBA" id="ARBA00022975"/>
    </source>
</evidence>
<dbReference type="Gene3D" id="3.40.50.2020">
    <property type="match status" value="1"/>
</dbReference>
<evidence type="ECO:0000313" key="3">
    <source>
        <dbReference type="EMBL" id="CCF84952.1"/>
    </source>
</evidence>